<dbReference type="InterPro" id="IPR000531">
    <property type="entry name" value="Beta-barrel_TonB"/>
</dbReference>
<evidence type="ECO:0000256" key="12">
    <source>
        <dbReference type="RuleBase" id="RU003357"/>
    </source>
</evidence>
<evidence type="ECO:0000256" key="5">
    <source>
        <dbReference type="ARBA" id="ARBA00022692"/>
    </source>
</evidence>
<dbReference type="RefSeq" id="WP_115547861.1">
    <property type="nucleotide sequence ID" value="NZ_QRGP01000001.1"/>
</dbReference>
<comment type="similarity">
    <text evidence="11 12">Belongs to the TonB-dependent receptor family.</text>
</comment>
<keyword evidence="4" id="KW-0410">Iron transport</keyword>
<dbReference type="Pfam" id="PF00593">
    <property type="entry name" value="TonB_dep_Rec_b-barrel"/>
    <property type="match status" value="1"/>
</dbReference>
<evidence type="ECO:0000313" key="16">
    <source>
        <dbReference type="EMBL" id="RDV06306.1"/>
    </source>
</evidence>
<keyword evidence="5 11" id="KW-0812">Transmembrane</keyword>
<dbReference type="OrthoDB" id="7463630at2"/>
<dbReference type="GO" id="GO:0009279">
    <property type="term" value="C:cell outer membrane"/>
    <property type="evidence" value="ECO:0007669"/>
    <property type="project" value="UniProtKB-SubCell"/>
</dbReference>
<accession>A0A371BFC1</accession>
<dbReference type="EMBL" id="QRGP01000001">
    <property type="protein sequence ID" value="RDV06306.1"/>
    <property type="molecule type" value="Genomic_DNA"/>
</dbReference>
<dbReference type="AlphaFoldDB" id="A0A371BFC1"/>
<keyword evidence="16" id="KW-0675">Receptor</keyword>
<dbReference type="GO" id="GO:0006826">
    <property type="term" value="P:iron ion transport"/>
    <property type="evidence" value="ECO:0007669"/>
    <property type="project" value="UniProtKB-KW"/>
</dbReference>
<dbReference type="Gene3D" id="2.40.170.20">
    <property type="entry name" value="TonB-dependent receptor, beta-barrel domain"/>
    <property type="match status" value="1"/>
</dbReference>
<keyword evidence="8 12" id="KW-0798">TonB box</keyword>
<keyword evidence="2 11" id="KW-0813">Transport</keyword>
<feature type="domain" description="TonB-dependent receptor-like beta-barrel" evidence="14">
    <location>
        <begin position="296"/>
        <end position="700"/>
    </location>
</feature>
<feature type="chain" id="PRO_5017083880" evidence="13">
    <location>
        <begin position="33"/>
        <end position="734"/>
    </location>
</feature>
<evidence type="ECO:0000256" key="13">
    <source>
        <dbReference type="SAM" id="SignalP"/>
    </source>
</evidence>
<evidence type="ECO:0000256" key="10">
    <source>
        <dbReference type="ARBA" id="ARBA00023237"/>
    </source>
</evidence>
<keyword evidence="7" id="KW-0406">Ion transport</keyword>
<evidence type="ECO:0000256" key="2">
    <source>
        <dbReference type="ARBA" id="ARBA00022448"/>
    </source>
</evidence>
<dbReference type="SUPFAM" id="SSF56935">
    <property type="entry name" value="Porins"/>
    <property type="match status" value="1"/>
</dbReference>
<evidence type="ECO:0000259" key="15">
    <source>
        <dbReference type="Pfam" id="PF07715"/>
    </source>
</evidence>
<sequence length="734" mass="78704">MPKLNASYSHVLRTGGALSVFAAMLAAMPAYAQSEDEVAAESTDIVVTAQRREEKAKDVPITLTTITAESLGNGDVQQLSDIAKLTPGMRFDNYGGFVQPTIRGVGTAVSASGAGSNVGIYVDGFYAPNPLSNDFQLLNVSSVTVLKGPQGTLFGRNSTGGAIQVTTTDPSTDSSGVAEVSYGRFNAQKYQIYMTHGLSDKVAIDFAGLYRKGDGFVRNIVTGSKKDAAYDAFSLRAGVKFSLSDSASLLFRYSHADTEDPTYTAFNSLLLNGVVQSTGAALSPLIPGGVVAATNRREVSQTSGANFTSKVDTFQLTGDFDLGFGTLRSYTQFRKESSLSFLDLDGSSLPIFDVEFFITDKVFTQELILTSNGDGPLAWTVGGFFFSDKNRFKYLDGSVSGGPLTLVSRSQTDTKSYAGFADLTYNIGDQFFITGGVRYSHDEVNNGGFFLGPLAGGGGFVPIPNISDNNLTPRVVLRYKPSEASSVYASFTGGHKAAILNPNGFTTVPVESEKIKAYEVGFKHAARGLTFDISAYYYDYTNLQVASYNGTQSLITNAADSRVKGIEAQLAYQVSDAFQFNMGAAYTDAKYDSFLTSPRFDQCLAPACGAAFGLFLTSTTDASGFRMARSPKFTGNVGARYEADLGGGKFALSGNLAYTSKAYFDSSQQYSSPGYELLSLRAEWTDPSERYTLAVYGDNITDSKYYTQILPGQFAVQTVWGQPVSWGISARAKF</sequence>
<evidence type="ECO:0000313" key="17">
    <source>
        <dbReference type="Proteomes" id="UP000263833"/>
    </source>
</evidence>
<feature type="signal peptide" evidence="13">
    <location>
        <begin position="1"/>
        <end position="32"/>
    </location>
</feature>
<dbReference type="PANTHER" id="PTHR32552">
    <property type="entry name" value="FERRICHROME IRON RECEPTOR-RELATED"/>
    <property type="match status" value="1"/>
</dbReference>
<organism evidence="16 17">
    <name type="scientific">Sphingorhabdus pulchriflava</name>
    <dbReference type="NCBI Taxonomy" id="2292257"/>
    <lineage>
        <taxon>Bacteria</taxon>
        <taxon>Pseudomonadati</taxon>
        <taxon>Pseudomonadota</taxon>
        <taxon>Alphaproteobacteria</taxon>
        <taxon>Sphingomonadales</taxon>
        <taxon>Sphingomonadaceae</taxon>
        <taxon>Sphingorhabdus</taxon>
    </lineage>
</organism>
<dbReference type="PROSITE" id="PS52016">
    <property type="entry name" value="TONB_DEPENDENT_REC_3"/>
    <property type="match status" value="1"/>
</dbReference>
<evidence type="ECO:0000256" key="1">
    <source>
        <dbReference type="ARBA" id="ARBA00004571"/>
    </source>
</evidence>
<reference evidence="17" key="1">
    <citation type="submission" date="2018-08" db="EMBL/GenBank/DDBJ databases">
        <authorList>
            <person name="Kim S.-J."/>
            <person name="Jung G.-Y."/>
        </authorList>
    </citation>
    <scope>NUCLEOTIDE SEQUENCE [LARGE SCALE GENOMIC DNA]</scope>
    <source>
        <strain evidence="17">GY_G</strain>
    </source>
</reference>
<keyword evidence="9 11" id="KW-0472">Membrane</keyword>
<keyword evidence="13" id="KW-0732">Signal</keyword>
<keyword evidence="6" id="KW-0408">Iron</keyword>
<evidence type="ECO:0000256" key="8">
    <source>
        <dbReference type="ARBA" id="ARBA00023077"/>
    </source>
</evidence>
<protein>
    <submittedName>
        <fullName evidence="16">TonB-dependent receptor</fullName>
    </submittedName>
</protein>
<dbReference type="Proteomes" id="UP000263833">
    <property type="component" value="Unassembled WGS sequence"/>
</dbReference>
<keyword evidence="3 11" id="KW-1134">Transmembrane beta strand</keyword>
<dbReference type="InterPro" id="IPR036942">
    <property type="entry name" value="Beta-barrel_TonB_sf"/>
</dbReference>
<evidence type="ECO:0000259" key="14">
    <source>
        <dbReference type="Pfam" id="PF00593"/>
    </source>
</evidence>
<evidence type="ECO:0000256" key="11">
    <source>
        <dbReference type="PROSITE-ProRule" id="PRU01360"/>
    </source>
</evidence>
<comment type="subcellular location">
    <subcellularLocation>
        <location evidence="1 11">Cell outer membrane</location>
        <topology evidence="1 11">Multi-pass membrane protein</topology>
    </subcellularLocation>
</comment>
<dbReference type="InterPro" id="IPR039426">
    <property type="entry name" value="TonB-dep_rcpt-like"/>
</dbReference>
<evidence type="ECO:0000256" key="6">
    <source>
        <dbReference type="ARBA" id="ARBA00023004"/>
    </source>
</evidence>
<evidence type="ECO:0000256" key="4">
    <source>
        <dbReference type="ARBA" id="ARBA00022496"/>
    </source>
</evidence>
<comment type="caution">
    <text evidence="16">The sequence shown here is derived from an EMBL/GenBank/DDBJ whole genome shotgun (WGS) entry which is preliminary data.</text>
</comment>
<evidence type="ECO:0000256" key="9">
    <source>
        <dbReference type="ARBA" id="ARBA00023136"/>
    </source>
</evidence>
<dbReference type="Pfam" id="PF07715">
    <property type="entry name" value="Plug"/>
    <property type="match status" value="1"/>
</dbReference>
<proteinExistence type="inferred from homology"/>
<name>A0A371BFC1_9SPHN</name>
<dbReference type="PANTHER" id="PTHR32552:SF81">
    <property type="entry name" value="TONB-DEPENDENT OUTER MEMBRANE RECEPTOR"/>
    <property type="match status" value="1"/>
</dbReference>
<feature type="domain" description="TonB-dependent receptor plug" evidence="15">
    <location>
        <begin position="56"/>
        <end position="162"/>
    </location>
</feature>
<gene>
    <name evidence="16" type="ORF">DXH95_02405</name>
</gene>
<dbReference type="CDD" id="cd01347">
    <property type="entry name" value="ligand_gated_channel"/>
    <property type="match status" value="1"/>
</dbReference>
<evidence type="ECO:0000256" key="3">
    <source>
        <dbReference type="ARBA" id="ARBA00022452"/>
    </source>
</evidence>
<dbReference type="InterPro" id="IPR012910">
    <property type="entry name" value="Plug_dom"/>
</dbReference>
<keyword evidence="10 11" id="KW-0998">Cell outer membrane</keyword>
<evidence type="ECO:0000256" key="7">
    <source>
        <dbReference type="ARBA" id="ARBA00023065"/>
    </source>
</evidence>
<keyword evidence="17" id="KW-1185">Reference proteome</keyword>